<name>A0A5N5GXU6_9ROSA</name>
<evidence type="ECO:0000256" key="2">
    <source>
        <dbReference type="ARBA" id="ARBA00022801"/>
    </source>
</evidence>
<keyword evidence="8" id="KW-1185">Reference proteome</keyword>
<proteinExistence type="predicted"/>
<protein>
    <recommendedName>
        <fullName evidence="1">ADP-ribosyl cyclase/cyclic ADP-ribose hydrolase</fullName>
        <ecNumber evidence="1">3.2.2.6</ecNumber>
    </recommendedName>
</protein>
<comment type="caution">
    <text evidence="7">The sequence shown here is derived from an EMBL/GenBank/DDBJ whole genome shotgun (WGS) entry which is preliminary data.</text>
</comment>
<dbReference type="PANTHER" id="PTHR32009:SF39">
    <property type="entry name" value="TIR DOMAIN-CONTAINING PROTEIN"/>
    <property type="match status" value="1"/>
</dbReference>
<dbReference type="EC" id="3.2.2.6" evidence="1"/>
<dbReference type="PANTHER" id="PTHR32009">
    <property type="entry name" value="TMV RESISTANCE PROTEIN N-LIKE"/>
    <property type="match status" value="1"/>
</dbReference>
<dbReference type="InterPro" id="IPR000157">
    <property type="entry name" value="TIR_dom"/>
</dbReference>
<dbReference type="EMBL" id="SMOL01000401">
    <property type="protein sequence ID" value="KAB2618701.1"/>
    <property type="molecule type" value="Genomic_DNA"/>
</dbReference>
<feature type="transmembrane region" description="Helical" evidence="5">
    <location>
        <begin position="211"/>
        <end position="231"/>
    </location>
</feature>
<keyword evidence="5" id="KW-0812">Transmembrane</keyword>
<keyword evidence="2" id="KW-0378">Hydrolase</keyword>
<dbReference type="Proteomes" id="UP000327157">
    <property type="component" value="Chromosome 15"/>
</dbReference>
<dbReference type="InterPro" id="IPR035897">
    <property type="entry name" value="Toll_tir_struct_dom_sf"/>
</dbReference>
<dbReference type="FunFam" id="3.40.50.10140:FF:000007">
    <property type="entry name" value="Disease resistance protein (TIR-NBS-LRR class)"/>
    <property type="match status" value="1"/>
</dbReference>
<dbReference type="Pfam" id="PF01582">
    <property type="entry name" value="TIR"/>
    <property type="match status" value="1"/>
</dbReference>
<sequence length="318" mass="36701">MTSHEPSSSKLWNYDVFVSFRGEDTRNGFTGHLHAALQDRGFHAFIEEDNLKRGEEIQPEMLRAIEESRISIIVFSKHYAESGWLLDELVKIMECRKKLGQKVWPIFYDVHPAEVRNQQSYIAEAFQRHEERFHEERVKQWREALTDAANLSGYYLNNGNEAKLIRRIVQNAISSVNMANPVEWIFLVSSLCMEILSAACDQASSPNRPRYSLFGMLLAIAALLTCIWELIYKGRKKDVGWRKRGCYMLFGYAIETYGLVGGIAQCVCSIIQYVYYIRRADTPIKMSLLPAIFLICLITARLSRKQMQTIDETNEHIA</sequence>
<reference evidence="7 8" key="3">
    <citation type="submission" date="2019-11" db="EMBL/GenBank/DDBJ databases">
        <title>A de novo genome assembly of a pear dwarfing rootstock.</title>
        <authorList>
            <person name="Wang F."/>
            <person name="Wang J."/>
            <person name="Li S."/>
            <person name="Zhang Y."/>
            <person name="Fang M."/>
            <person name="Ma L."/>
            <person name="Zhao Y."/>
            <person name="Jiang S."/>
        </authorList>
    </citation>
    <scope>NUCLEOTIDE SEQUENCE [LARGE SCALE GENOMIC DNA]</scope>
    <source>
        <strain evidence="7">S2</strain>
        <tissue evidence="7">Leaf</tissue>
    </source>
</reference>
<dbReference type="Gene3D" id="3.40.50.10140">
    <property type="entry name" value="Toll/interleukin-1 receptor homology (TIR) domain"/>
    <property type="match status" value="1"/>
</dbReference>
<dbReference type="PROSITE" id="PS50104">
    <property type="entry name" value="TIR"/>
    <property type="match status" value="1"/>
</dbReference>
<evidence type="ECO:0000313" key="7">
    <source>
        <dbReference type="EMBL" id="KAB2618701.1"/>
    </source>
</evidence>
<feature type="transmembrane region" description="Helical" evidence="5">
    <location>
        <begin position="282"/>
        <end position="300"/>
    </location>
</feature>
<evidence type="ECO:0000256" key="4">
    <source>
        <dbReference type="ARBA" id="ARBA00047304"/>
    </source>
</evidence>
<organism evidence="7 8">
    <name type="scientific">Pyrus ussuriensis x Pyrus communis</name>
    <dbReference type="NCBI Taxonomy" id="2448454"/>
    <lineage>
        <taxon>Eukaryota</taxon>
        <taxon>Viridiplantae</taxon>
        <taxon>Streptophyta</taxon>
        <taxon>Embryophyta</taxon>
        <taxon>Tracheophyta</taxon>
        <taxon>Spermatophyta</taxon>
        <taxon>Magnoliopsida</taxon>
        <taxon>eudicotyledons</taxon>
        <taxon>Gunneridae</taxon>
        <taxon>Pentapetalae</taxon>
        <taxon>rosids</taxon>
        <taxon>fabids</taxon>
        <taxon>Rosales</taxon>
        <taxon>Rosaceae</taxon>
        <taxon>Amygdaloideae</taxon>
        <taxon>Maleae</taxon>
        <taxon>Pyrus</taxon>
    </lineage>
</organism>
<evidence type="ECO:0000313" key="8">
    <source>
        <dbReference type="Proteomes" id="UP000327157"/>
    </source>
</evidence>
<dbReference type="SUPFAM" id="SSF52200">
    <property type="entry name" value="Toll/Interleukin receptor TIR domain"/>
    <property type="match status" value="1"/>
</dbReference>
<keyword evidence="5" id="KW-1133">Transmembrane helix</keyword>
<dbReference type="GO" id="GO:0061809">
    <property type="term" value="F:NAD+ nucleosidase activity, cyclic ADP-ribose generating"/>
    <property type="evidence" value="ECO:0007669"/>
    <property type="project" value="UniProtKB-EC"/>
</dbReference>
<gene>
    <name evidence="7" type="ORF">D8674_014570</name>
</gene>
<evidence type="ECO:0000256" key="5">
    <source>
        <dbReference type="SAM" id="Phobius"/>
    </source>
</evidence>
<comment type="catalytic activity">
    <reaction evidence="4">
        <text>NAD(+) + H2O = ADP-D-ribose + nicotinamide + H(+)</text>
        <dbReference type="Rhea" id="RHEA:16301"/>
        <dbReference type="ChEBI" id="CHEBI:15377"/>
        <dbReference type="ChEBI" id="CHEBI:15378"/>
        <dbReference type="ChEBI" id="CHEBI:17154"/>
        <dbReference type="ChEBI" id="CHEBI:57540"/>
        <dbReference type="ChEBI" id="CHEBI:57967"/>
        <dbReference type="EC" id="3.2.2.6"/>
    </reaction>
    <physiologicalReaction direction="left-to-right" evidence="4">
        <dbReference type="Rhea" id="RHEA:16302"/>
    </physiologicalReaction>
</comment>
<accession>A0A5N5GXU6</accession>
<feature type="transmembrane region" description="Helical" evidence="5">
    <location>
        <begin position="252"/>
        <end position="276"/>
    </location>
</feature>
<reference evidence="7 8" key="1">
    <citation type="submission" date="2019-09" db="EMBL/GenBank/DDBJ databases">
        <authorList>
            <person name="Ou C."/>
        </authorList>
    </citation>
    <scope>NUCLEOTIDE SEQUENCE [LARGE SCALE GENOMIC DNA]</scope>
    <source>
        <strain evidence="7">S2</strain>
        <tissue evidence="7">Leaf</tissue>
    </source>
</reference>
<dbReference type="SMART" id="SM00255">
    <property type="entry name" value="TIR"/>
    <property type="match status" value="1"/>
</dbReference>
<evidence type="ECO:0000256" key="1">
    <source>
        <dbReference type="ARBA" id="ARBA00011982"/>
    </source>
</evidence>
<feature type="domain" description="TIR" evidence="6">
    <location>
        <begin position="12"/>
        <end position="176"/>
    </location>
</feature>
<keyword evidence="5" id="KW-0472">Membrane</keyword>
<dbReference type="GO" id="GO:0007165">
    <property type="term" value="P:signal transduction"/>
    <property type="evidence" value="ECO:0007669"/>
    <property type="project" value="InterPro"/>
</dbReference>
<reference evidence="8" key="2">
    <citation type="submission" date="2019-10" db="EMBL/GenBank/DDBJ databases">
        <title>A de novo genome assembly of a pear dwarfing rootstock.</title>
        <authorList>
            <person name="Wang F."/>
            <person name="Wang J."/>
            <person name="Li S."/>
            <person name="Zhang Y."/>
            <person name="Fang M."/>
            <person name="Ma L."/>
            <person name="Zhao Y."/>
            <person name="Jiang S."/>
        </authorList>
    </citation>
    <scope>NUCLEOTIDE SEQUENCE [LARGE SCALE GENOMIC DNA]</scope>
</reference>
<dbReference type="AlphaFoldDB" id="A0A5N5GXU6"/>
<evidence type="ECO:0000259" key="6">
    <source>
        <dbReference type="PROSITE" id="PS50104"/>
    </source>
</evidence>
<dbReference type="OrthoDB" id="1166453at2759"/>
<evidence type="ECO:0000256" key="3">
    <source>
        <dbReference type="ARBA" id="ARBA00023027"/>
    </source>
</evidence>
<keyword evidence="3" id="KW-0520">NAD</keyword>